<comment type="similarity">
    <text evidence="1">Belongs to the low molecular weight phosphotyrosine protein phosphatase family.</text>
</comment>
<evidence type="ECO:0000256" key="5">
    <source>
        <dbReference type="ARBA" id="ARBA00051722"/>
    </source>
</evidence>
<evidence type="ECO:0000313" key="8">
    <source>
        <dbReference type="EMBL" id="QGH33388.1"/>
    </source>
</evidence>
<comment type="catalytic activity">
    <reaction evidence="5">
        <text>O-phospho-L-tyrosyl-[protein] + H2O = L-tyrosyl-[protein] + phosphate</text>
        <dbReference type="Rhea" id="RHEA:10684"/>
        <dbReference type="Rhea" id="RHEA-COMP:10136"/>
        <dbReference type="Rhea" id="RHEA-COMP:20101"/>
        <dbReference type="ChEBI" id="CHEBI:15377"/>
        <dbReference type="ChEBI" id="CHEBI:43474"/>
        <dbReference type="ChEBI" id="CHEBI:46858"/>
        <dbReference type="ChEBI" id="CHEBI:61978"/>
        <dbReference type="EC" id="3.1.3.48"/>
    </reaction>
</comment>
<organism evidence="8 9">
    <name type="scientific">Gracilibacillus salitolerans</name>
    <dbReference type="NCBI Taxonomy" id="2663022"/>
    <lineage>
        <taxon>Bacteria</taxon>
        <taxon>Bacillati</taxon>
        <taxon>Bacillota</taxon>
        <taxon>Bacilli</taxon>
        <taxon>Bacillales</taxon>
        <taxon>Bacillaceae</taxon>
        <taxon>Gracilibacillus</taxon>
    </lineage>
</organism>
<dbReference type="AlphaFoldDB" id="A0A5Q2TJ31"/>
<evidence type="ECO:0000259" key="7">
    <source>
        <dbReference type="SMART" id="SM00226"/>
    </source>
</evidence>
<dbReference type="RefSeq" id="WP_100361767.1">
    <property type="nucleotide sequence ID" value="NZ_CP045915.1"/>
</dbReference>
<dbReference type="Proteomes" id="UP000339690">
    <property type="component" value="Chromosome"/>
</dbReference>
<evidence type="ECO:0000256" key="6">
    <source>
        <dbReference type="PIRSR" id="PIRSR617867-1"/>
    </source>
</evidence>
<feature type="active site" description="Nucleophile" evidence="6">
    <location>
        <position position="8"/>
    </location>
</feature>
<evidence type="ECO:0000313" key="9">
    <source>
        <dbReference type="Proteomes" id="UP000339690"/>
    </source>
</evidence>
<dbReference type="InterPro" id="IPR036196">
    <property type="entry name" value="Ptyr_pPase_sf"/>
</dbReference>
<reference evidence="8 9" key="1">
    <citation type="submission" date="2019-11" db="EMBL/GenBank/DDBJ databases">
        <title>Gracilibacillus salitolerans sp. nov., a moderate halophile isolated from a saline soil in northwest China.</title>
        <authorList>
            <person name="Gan L."/>
        </authorList>
    </citation>
    <scope>NUCLEOTIDE SEQUENCE [LARGE SCALE GENOMIC DNA]</scope>
    <source>
        <strain evidence="8 9">SCU50</strain>
    </source>
</reference>
<dbReference type="EC" id="3.1.3.48" evidence="2"/>
<gene>
    <name evidence="8" type="ORF">GI584_04760</name>
</gene>
<keyword evidence="9" id="KW-1185">Reference proteome</keyword>
<keyword evidence="3" id="KW-0378">Hydrolase</keyword>
<keyword evidence="4" id="KW-0904">Protein phosphatase</keyword>
<dbReference type="EMBL" id="CP045915">
    <property type="protein sequence ID" value="QGH33388.1"/>
    <property type="molecule type" value="Genomic_DNA"/>
</dbReference>
<dbReference type="Gene3D" id="3.40.50.2300">
    <property type="match status" value="1"/>
</dbReference>
<sequence>MIKVLFICLGNICRSPMAEAVFRDIVKEKGVEDKFVIDSAGLGDWHIGNPPHQGTRAKLDELNISYQGQKARQMQANDVNDFDYVIAMDQQNMDDLSQFSHQTSDVTVKKLMDFVNQPKEQNVPDPYFTKNFDYTYELVKEGCEQLFDYVSNKHDLGTK</sequence>
<dbReference type="InterPro" id="IPR017867">
    <property type="entry name" value="Tyr_phospatase_low_mol_wt"/>
</dbReference>
<name>A0A5Q2TJ31_9BACI</name>
<dbReference type="KEGG" id="grc:GI584_04760"/>
<dbReference type="SUPFAM" id="SSF52788">
    <property type="entry name" value="Phosphotyrosine protein phosphatases I"/>
    <property type="match status" value="1"/>
</dbReference>
<evidence type="ECO:0000256" key="3">
    <source>
        <dbReference type="ARBA" id="ARBA00022801"/>
    </source>
</evidence>
<dbReference type="PRINTS" id="PR00719">
    <property type="entry name" value="LMWPTPASE"/>
</dbReference>
<dbReference type="InterPro" id="IPR050438">
    <property type="entry name" value="LMW_PTPase"/>
</dbReference>
<dbReference type="SMART" id="SM00226">
    <property type="entry name" value="LMWPc"/>
    <property type="match status" value="1"/>
</dbReference>
<dbReference type="FunFam" id="3.40.50.2300:FF:000113">
    <property type="entry name" value="Low molecular weight protein-tyrosine-phosphatase"/>
    <property type="match status" value="1"/>
</dbReference>
<proteinExistence type="inferred from homology"/>
<dbReference type="GO" id="GO:0004725">
    <property type="term" value="F:protein tyrosine phosphatase activity"/>
    <property type="evidence" value="ECO:0007669"/>
    <property type="project" value="UniProtKB-EC"/>
</dbReference>
<feature type="active site" description="Proton donor" evidence="6">
    <location>
        <position position="125"/>
    </location>
</feature>
<dbReference type="PANTHER" id="PTHR11717">
    <property type="entry name" value="LOW MOLECULAR WEIGHT PROTEIN TYROSINE PHOSPHATASE"/>
    <property type="match status" value="1"/>
</dbReference>
<dbReference type="Pfam" id="PF01451">
    <property type="entry name" value="LMWPc"/>
    <property type="match status" value="1"/>
</dbReference>
<accession>A0A5Q2TJ31</accession>
<evidence type="ECO:0000256" key="2">
    <source>
        <dbReference type="ARBA" id="ARBA00013064"/>
    </source>
</evidence>
<feature type="domain" description="Phosphotyrosine protein phosphatase I" evidence="7">
    <location>
        <begin position="2"/>
        <end position="149"/>
    </location>
</feature>
<evidence type="ECO:0000256" key="1">
    <source>
        <dbReference type="ARBA" id="ARBA00011063"/>
    </source>
</evidence>
<dbReference type="PANTHER" id="PTHR11717:SF7">
    <property type="entry name" value="LOW MOLECULAR WEIGHT PHOSPHOTYROSINE PROTEIN PHOSPHATASE"/>
    <property type="match status" value="1"/>
</dbReference>
<protein>
    <recommendedName>
        <fullName evidence="2">protein-tyrosine-phosphatase</fullName>
        <ecNumber evidence="2">3.1.3.48</ecNumber>
    </recommendedName>
</protein>
<dbReference type="InterPro" id="IPR023485">
    <property type="entry name" value="Ptyr_pPase"/>
</dbReference>
<feature type="active site" evidence="6">
    <location>
        <position position="14"/>
    </location>
</feature>
<evidence type="ECO:0000256" key="4">
    <source>
        <dbReference type="ARBA" id="ARBA00022912"/>
    </source>
</evidence>
<dbReference type="CDD" id="cd16343">
    <property type="entry name" value="LMWPTP"/>
    <property type="match status" value="1"/>
</dbReference>